<keyword evidence="4" id="KW-1185">Reference proteome</keyword>
<evidence type="ECO:0000256" key="2">
    <source>
        <dbReference type="SAM" id="Phobius"/>
    </source>
</evidence>
<sequence>AQARYDALYDSVIKKAPDRNVLCSQEVVDAMTNYYESCSTIPPTNVPSNGDHLKTFLDLQKLCGSKKVAQLVPRQIANQPPTLTTSIPTLPSPTITLSIPTISPPTTTLSPLPCLANCTGVNIPISTYLIAAGVSAGFSFCFWCFCVGLGYGSQWLPWNRSRTVDDEPVRAVTRRQMVVSTRENEVEPLPVYTAELTGVVSTVDGTPAPEYVAESEGRGVVVGVGPGSEGESVPPPEYSTPPVR</sequence>
<keyword evidence="2" id="KW-0472">Membrane</keyword>
<gene>
    <name evidence="3" type="ORF">BCR33DRAFT_713143</name>
</gene>
<dbReference type="Proteomes" id="UP000193642">
    <property type="component" value="Unassembled WGS sequence"/>
</dbReference>
<organism evidence="3 4">
    <name type="scientific">Rhizoclosmatium globosum</name>
    <dbReference type="NCBI Taxonomy" id="329046"/>
    <lineage>
        <taxon>Eukaryota</taxon>
        <taxon>Fungi</taxon>
        <taxon>Fungi incertae sedis</taxon>
        <taxon>Chytridiomycota</taxon>
        <taxon>Chytridiomycota incertae sedis</taxon>
        <taxon>Chytridiomycetes</taxon>
        <taxon>Chytridiales</taxon>
        <taxon>Chytriomycetaceae</taxon>
        <taxon>Rhizoclosmatium</taxon>
    </lineage>
</organism>
<feature type="non-terminal residue" evidence="3">
    <location>
        <position position="1"/>
    </location>
</feature>
<keyword evidence="2" id="KW-0812">Transmembrane</keyword>
<name>A0A1Y2CTG7_9FUNG</name>
<evidence type="ECO:0000313" key="4">
    <source>
        <dbReference type="Proteomes" id="UP000193642"/>
    </source>
</evidence>
<feature type="transmembrane region" description="Helical" evidence="2">
    <location>
        <begin position="128"/>
        <end position="152"/>
    </location>
</feature>
<proteinExistence type="predicted"/>
<keyword evidence="2" id="KW-1133">Transmembrane helix</keyword>
<protein>
    <submittedName>
        <fullName evidence="3">Uncharacterized protein</fullName>
    </submittedName>
</protein>
<feature type="region of interest" description="Disordered" evidence="1">
    <location>
        <begin position="222"/>
        <end position="244"/>
    </location>
</feature>
<accession>A0A1Y2CTG7</accession>
<comment type="caution">
    <text evidence="3">The sequence shown here is derived from an EMBL/GenBank/DDBJ whole genome shotgun (WGS) entry which is preliminary data.</text>
</comment>
<reference evidence="3 4" key="1">
    <citation type="submission" date="2016-07" db="EMBL/GenBank/DDBJ databases">
        <title>Pervasive Adenine N6-methylation of Active Genes in Fungi.</title>
        <authorList>
            <consortium name="DOE Joint Genome Institute"/>
            <person name="Mondo S.J."/>
            <person name="Dannebaum R.O."/>
            <person name="Kuo R.C."/>
            <person name="Labutti K."/>
            <person name="Haridas S."/>
            <person name="Kuo A."/>
            <person name="Salamov A."/>
            <person name="Ahrendt S.R."/>
            <person name="Lipzen A."/>
            <person name="Sullivan W."/>
            <person name="Andreopoulos W.B."/>
            <person name="Clum A."/>
            <person name="Lindquist E."/>
            <person name="Daum C."/>
            <person name="Ramamoorthy G.K."/>
            <person name="Gryganskyi A."/>
            <person name="Culley D."/>
            <person name="Magnuson J.K."/>
            <person name="James T.Y."/>
            <person name="O'Malley M.A."/>
            <person name="Stajich J.E."/>
            <person name="Spatafora J.W."/>
            <person name="Visel A."/>
            <person name="Grigoriev I.V."/>
        </authorList>
    </citation>
    <scope>NUCLEOTIDE SEQUENCE [LARGE SCALE GENOMIC DNA]</scope>
    <source>
        <strain evidence="3 4">JEL800</strain>
    </source>
</reference>
<evidence type="ECO:0000313" key="3">
    <source>
        <dbReference type="EMBL" id="ORY50329.1"/>
    </source>
</evidence>
<evidence type="ECO:0000256" key="1">
    <source>
        <dbReference type="SAM" id="MobiDB-lite"/>
    </source>
</evidence>
<feature type="compositionally biased region" description="Pro residues" evidence="1">
    <location>
        <begin position="233"/>
        <end position="244"/>
    </location>
</feature>
<dbReference type="EMBL" id="MCGO01000007">
    <property type="protein sequence ID" value="ORY50329.1"/>
    <property type="molecule type" value="Genomic_DNA"/>
</dbReference>
<dbReference type="AlphaFoldDB" id="A0A1Y2CTG7"/>